<protein>
    <recommendedName>
        <fullName evidence="2">GUN4-like domain-containing protein</fullName>
    </recommendedName>
</protein>
<feature type="compositionally biased region" description="Low complexity" evidence="1">
    <location>
        <begin position="9"/>
        <end position="27"/>
    </location>
</feature>
<reference evidence="3 4" key="1">
    <citation type="submission" date="2011-10" db="EMBL/GenBank/DDBJ databases">
        <authorList>
            <person name="Genoscope - CEA"/>
        </authorList>
    </citation>
    <scope>NUCLEOTIDE SEQUENCE [LARGE SCALE GENOMIC DNA]</scope>
    <source>
        <strain evidence="3 4">RCC 1105</strain>
    </source>
</reference>
<evidence type="ECO:0000256" key="1">
    <source>
        <dbReference type="SAM" id="MobiDB-lite"/>
    </source>
</evidence>
<feature type="domain" description="GUN4-like" evidence="2">
    <location>
        <begin position="100"/>
        <end position="241"/>
    </location>
</feature>
<evidence type="ECO:0000313" key="3">
    <source>
        <dbReference type="EMBL" id="CCO17441.1"/>
    </source>
</evidence>
<evidence type="ECO:0000313" key="4">
    <source>
        <dbReference type="Proteomes" id="UP000198341"/>
    </source>
</evidence>
<dbReference type="OrthoDB" id="4835at2759"/>
<dbReference type="STRING" id="41875.K8EHF8"/>
<gene>
    <name evidence="3" type="ORF">Bathy06g01760</name>
</gene>
<feature type="compositionally biased region" description="Basic and acidic residues" evidence="1">
    <location>
        <begin position="92"/>
        <end position="102"/>
    </location>
</feature>
<dbReference type="GO" id="GO:0009507">
    <property type="term" value="C:chloroplast"/>
    <property type="evidence" value="ECO:0007669"/>
    <property type="project" value="TreeGrafter"/>
</dbReference>
<dbReference type="Gene3D" id="1.10.10.1770">
    <property type="entry name" value="Gun4-like"/>
    <property type="match status" value="1"/>
</dbReference>
<accession>K8EHF8</accession>
<dbReference type="KEGG" id="bpg:Bathy06g01760"/>
<feature type="compositionally biased region" description="Polar residues" evidence="1">
    <location>
        <begin position="28"/>
        <end position="47"/>
    </location>
</feature>
<dbReference type="eggNOG" id="ENOG502QWGS">
    <property type="taxonomic scope" value="Eukaryota"/>
</dbReference>
<dbReference type="Gene3D" id="1.25.40.620">
    <property type="match status" value="1"/>
</dbReference>
<feature type="compositionally biased region" description="Low complexity" evidence="1">
    <location>
        <begin position="54"/>
        <end position="78"/>
    </location>
</feature>
<dbReference type="RefSeq" id="XP_007512841.1">
    <property type="nucleotide sequence ID" value="XM_007512779.1"/>
</dbReference>
<evidence type="ECO:0000259" key="2">
    <source>
        <dbReference type="Pfam" id="PF05419"/>
    </source>
</evidence>
<dbReference type="PANTHER" id="PTHR34800">
    <property type="entry name" value="TETRAPYRROLE-BINDING PROTEIN, CHLOROPLASTIC"/>
    <property type="match status" value="1"/>
</dbReference>
<organism evidence="3 4">
    <name type="scientific">Bathycoccus prasinos</name>
    <dbReference type="NCBI Taxonomy" id="41875"/>
    <lineage>
        <taxon>Eukaryota</taxon>
        <taxon>Viridiplantae</taxon>
        <taxon>Chlorophyta</taxon>
        <taxon>Mamiellophyceae</taxon>
        <taxon>Mamiellales</taxon>
        <taxon>Bathycoccaceae</taxon>
        <taxon>Bathycoccus</taxon>
    </lineage>
</organism>
<feature type="region of interest" description="Disordered" evidence="1">
    <location>
        <begin position="83"/>
        <end position="102"/>
    </location>
</feature>
<dbReference type="InterPro" id="IPR008629">
    <property type="entry name" value="GUN4-like"/>
</dbReference>
<dbReference type="AlphaFoldDB" id="K8EHF8"/>
<dbReference type="SUPFAM" id="SSF140869">
    <property type="entry name" value="GUN4-like"/>
    <property type="match status" value="1"/>
</dbReference>
<dbReference type="PANTHER" id="PTHR34800:SF1">
    <property type="entry name" value="TETRAPYRROLE-BINDING PROTEIN, CHLOROPLASTIC"/>
    <property type="match status" value="1"/>
</dbReference>
<dbReference type="GO" id="GO:0046906">
    <property type="term" value="F:tetrapyrrole binding"/>
    <property type="evidence" value="ECO:0007669"/>
    <property type="project" value="TreeGrafter"/>
</dbReference>
<sequence length="293" mass="31998">MSFSSATACCCSSSSAHSYATASSSSSKNRGGTNKTSTSLRQKSRSVTRAVKVAADAETAENTTTTTNTSAAPEAASSAAASVSSAAAATTEKPEPELKSDMGVDYAPFRDLLKSGEWEKADDEHRRLMCVLAGEDAEDREWVYFTEVKNMPVTDLKTVDALWSHFSGGRYGFAIQRKLWVAQKRNWAKFFKKIDWTTGENGDYRKFPNEFLWRADAAPGHMPLTNALRGTQLFEALMEHPAFAPPKTAAEIQAEELAKVQDQVTGAVSRAQGEFGDLMRKGLKGLKKPDWMS</sequence>
<dbReference type="GeneID" id="19015156"/>
<dbReference type="Proteomes" id="UP000198341">
    <property type="component" value="Chromosome 6"/>
</dbReference>
<dbReference type="Pfam" id="PF05419">
    <property type="entry name" value="GUN4"/>
    <property type="match status" value="1"/>
</dbReference>
<feature type="region of interest" description="Disordered" evidence="1">
    <location>
        <begin position="9"/>
        <end position="78"/>
    </location>
</feature>
<dbReference type="GO" id="GO:0010019">
    <property type="term" value="P:chloroplast-nucleus signaling pathway"/>
    <property type="evidence" value="ECO:0007669"/>
    <property type="project" value="TreeGrafter"/>
</dbReference>
<dbReference type="CDD" id="cd16383">
    <property type="entry name" value="GUN4"/>
    <property type="match status" value="1"/>
</dbReference>
<proteinExistence type="predicted"/>
<keyword evidence="4" id="KW-1185">Reference proteome</keyword>
<dbReference type="EMBL" id="FO082273">
    <property type="protein sequence ID" value="CCO17441.1"/>
    <property type="molecule type" value="Genomic_DNA"/>
</dbReference>
<name>K8EHF8_9CHLO</name>
<dbReference type="InterPro" id="IPR037215">
    <property type="entry name" value="GUN4-like_sf"/>
</dbReference>